<dbReference type="PANTHER" id="PTHR43308:SF5">
    <property type="entry name" value="S-LAYER PROTEIN _ PEPTIDOGLYCAN ENDO-BETA-N-ACETYLGLUCOSAMINIDASE"/>
    <property type="match status" value="1"/>
</dbReference>
<keyword evidence="2" id="KW-0472">Membrane</keyword>
<accession>A0A7X3IPD2</accession>
<sequence length="998" mass="106504">MKIIGGVVVLKGKSSLHKKLFILVLCVCLNVVALSSVFASTETKAEAQPAKTVNDIQGHWAEGVLKEWQQKGYLSGFEDGSLKPNGKITRAELAVLINKSFDFQQTSNVTFKDVKSSNWFNQDVAKAVAAGYMKGYTDQTFKPNNAVSRQELAVIIANLLKLSPSDTADRLPDTKNSPVWSKGALGAVIDAGLMNGQDQKFRPLDSASRAEAVSVLDRASKLKDTYTVSYNKAGVYGPASGTETVKGSVKINAPGVTLQNTVIEGNLVLGEGIGEGDVFLKGVTVKGTTTVNGGGKNSVHFEDSVLVTVIVNKKDGSIRIVTEGATSVQQITLQSGARLEESNLTGSGFGNVSLSDQLPANSLITLAGTFETVDVIATSIRVDLTSGSIQALNVASSAGHADIQLAAGTSVNAMILNAIANVTGTGSIGTATINASGVTIAQTPGNVVVGGNVQATVNGRTVGNTSGTTSGGGGSSNSGGGTPSVPSAVYGFGGTITDVNDLPVANMTIKFRKGVGAISGDVAATVVTDAEGKYTVVVPPGIYTGELVKAGFITTYVVGVSLTDRYNPDQDATAIKVPAADELRIVLTWGEKPRDEDSHLLGPTPNQHSFHTWYGGKQYYYGDKLYADLDHDDVDSYGPETTTIRKTVDGTYTFYVHNYSGNFDGTQTLRNSNAKVEVYSGNSATPLKIYHIPVGYGDELYWNVFNMVVNGSDIQFQDKNELTSVAPTHELPEYSNISAAPELNNITAVNNVGPHDTLTVKGLFPGDKVKLYHDEFVFYSDPVAESSDTAIIQDLDFYPLGETIYVSVISPGLIESPWVEVRVLPEEGSDIPNTTLENELQKVNDHVVVPGLTTVGDSVYLTNSEMNEKAELEIIHFEPVTVQDTVYLELDAASNEIKLLQFNTSGEPIQYRATVKVTVGQESDTKVVTITLPTLREALNETIFAVESLENVLILSDADKHSIETAREIYNNNDAAEEALIEALKDMCSIWKFYTNRS</sequence>
<evidence type="ECO:0000259" key="3">
    <source>
        <dbReference type="PROSITE" id="PS51272"/>
    </source>
</evidence>
<feature type="domain" description="SLH" evidence="3">
    <location>
        <begin position="107"/>
        <end position="170"/>
    </location>
</feature>
<dbReference type="InterPro" id="IPR051465">
    <property type="entry name" value="Cell_Envelope_Struct_Comp"/>
</dbReference>
<evidence type="ECO:0000256" key="1">
    <source>
        <dbReference type="SAM" id="MobiDB-lite"/>
    </source>
</evidence>
<evidence type="ECO:0000313" key="4">
    <source>
        <dbReference type="EMBL" id="MWV46425.1"/>
    </source>
</evidence>
<gene>
    <name evidence="4" type="ORF">GRF59_22735</name>
</gene>
<proteinExistence type="predicted"/>
<keyword evidence="2" id="KW-0812">Transmembrane</keyword>
<dbReference type="PROSITE" id="PS51272">
    <property type="entry name" value="SLH"/>
    <property type="match status" value="3"/>
</dbReference>
<dbReference type="EMBL" id="WUBI01000004">
    <property type="protein sequence ID" value="MWV46425.1"/>
    <property type="molecule type" value="Genomic_DNA"/>
</dbReference>
<feature type="transmembrane region" description="Helical" evidence="2">
    <location>
        <begin position="20"/>
        <end position="39"/>
    </location>
</feature>
<dbReference type="Proteomes" id="UP000460318">
    <property type="component" value="Unassembled WGS sequence"/>
</dbReference>
<dbReference type="Gene3D" id="2.60.120.380">
    <property type="match status" value="1"/>
</dbReference>
<keyword evidence="5" id="KW-1185">Reference proteome</keyword>
<protein>
    <submittedName>
        <fullName evidence="4">S-layer protein</fullName>
    </submittedName>
</protein>
<name>A0A7X3IPD2_9BACL</name>
<dbReference type="Pfam" id="PF00395">
    <property type="entry name" value="SLH"/>
    <property type="match status" value="3"/>
</dbReference>
<dbReference type="InterPro" id="IPR008969">
    <property type="entry name" value="CarboxyPept-like_regulatory"/>
</dbReference>
<feature type="compositionally biased region" description="Gly residues" evidence="1">
    <location>
        <begin position="469"/>
        <end position="482"/>
    </location>
</feature>
<evidence type="ECO:0000313" key="5">
    <source>
        <dbReference type="Proteomes" id="UP000460318"/>
    </source>
</evidence>
<dbReference type="PANTHER" id="PTHR43308">
    <property type="entry name" value="OUTER MEMBRANE PROTEIN ALPHA-RELATED"/>
    <property type="match status" value="1"/>
</dbReference>
<dbReference type="InterPro" id="IPR001119">
    <property type="entry name" value="SLH_dom"/>
</dbReference>
<dbReference type="Gene3D" id="2.60.40.1120">
    <property type="entry name" value="Carboxypeptidase-like, regulatory domain"/>
    <property type="match status" value="1"/>
</dbReference>
<feature type="domain" description="SLH" evidence="3">
    <location>
        <begin position="48"/>
        <end position="106"/>
    </location>
</feature>
<feature type="domain" description="SLH" evidence="3">
    <location>
        <begin position="172"/>
        <end position="230"/>
    </location>
</feature>
<dbReference type="AlphaFoldDB" id="A0A7X3IPD2"/>
<feature type="compositionally biased region" description="Low complexity" evidence="1">
    <location>
        <begin position="459"/>
        <end position="468"/>
    </location>
</feature>
<dbReference type="SUPFAM" id="SSF49464">
    <property type="entry name" value="Carboxypeptidase regulatory domain-like"/>
    <property type="match status" value="1"/>
</dbReference>
<keyword evidence="2" id="KW-1133">Transmembrane helix</keyword>
<comment type="caution">
    <text evidence="4">The sequence shown here is derived from an EMBL/GenBank/DDBJ whole genome shotgun (WGS) entry which is preliminary data.</text>
</comment>
<evidence type="ECO:0000256" key="2">
    <source>
        <dbReference type="SAM" id="Phobius"/>
    </source>
</evidence>
<feature type="region of interest" description="Disordered" evidence="1">
    <location>
        <begin position="459"/>
        <end position="482"/>
    </location>
</feature>
<reference evidence="4 5" key="1">
    <citation type="submission" date="2019-12" db="EMBL/GenBank/DDBJ databases">
        <title>Paenibacillus sp. nov., an endophytic bacterium isolated from the stem of Dendrobium.</title>
        <authorList>
            <person name="Zhao R."/>
        </authorList>
    </citation>
    <scope>NUCLEOTIDE SEQUENCE [LARGE SCALE GENOMIC DNA]</scope>
    <source>
        <strain evidence="4 5">HJL G12</strain>
    </source>
</reference>
<organism evidence="4 5">
    <name type="scientific">Paenibacillus dendrobii</name>
    <dbReference type="NCBI Taxonomy" id="2691084"/>
    <lineage>
        <taxon>Bacteria</taxon>
        <taxon>Bacillati</taxon>
        <taxon>Bacillota</taxon>
        <taxon>Bacilli</taxon>
        <taxon>Bacillales</taxon>
        <taxon>Paenibacillaceae</taxon>
        <taxon>Paenibacillus</taxon>
    </lineage>
</organism>